<proteinExistence type="inferred from homology"/>
<evidence type="ECO:0000256" key="1">
    <source>
        <dbReference type="ARBA" id="ARBA00009508"/>
    </source>
</evidence>
<reference evidence="3" key="1">
    <citation type="journal article" date="2018" name="Genome Biol. Evol.">
        <title>Genomics and development of Lentinus tigrinus, a white-rot wood-decaying mushroom with dimorphic fruiting bodies.</title>
        <authorList>
            <person name="Wu B."/>
            <person name="Xu Z."/>
            <person name="Knudson A."/>
            <person name="Carlson A."/>
            <person name="Chen N."/>
            <person name="Kovaka S."/>
            <person name="LaButti K."/>
            <person name="Lipzen A."/>
            <person name="Pennachio C."/>
            <person name="Riley R."/>
            <person name="Schakwitz W."/>
            <person name="Umezawa K."/>
            <person name="Ohm R.A."/>
            <person name="Grigoriev I.V."/>
            <person name="Nagy L.G."/>
            <person name="Gibbons J."/>
            <person name="Hibbett D."/>
        </authorList>
    </citation>
    <scope>NUCLEOTIDE SEQUENCE [LARGE SCALE GENOMIC DNA]</scope>
    <source>
        <strain evidence="3">ALCF2SS1-6</strain>
    </source>
</reference>
<sequence length="96" mass="11315">MASPPTKQSILHLYHSMLRTSQSFSSYNFRHYFVRRTKEMFRDIQKETDQAKLAAFYEEKAKELAVLKRSAIVNQLYGGWKLVVEDQKPARERSDS</sequence>
<name>A0A5C2RWK4_9APHY</name>
<keyword evidence="4" id="KW-1185">Reference proteome</keyword>
<dbReference type="Proteomes" id="UP000313359">
    <property type="component" value="Unassembled WGS sequence"/>
</dbReference>
<feature type="domain" description="Complex 1 LYR protein" evidence="2">
    <location>
        <begin position="9"/>
        <end position="64"/>
    </location>
</feature>
<dbReference type="AlphaFoldDB" id="A0A5C2RWK4"/>
<dbReference type="GO" id="GO:0016226">
    <property type="term" value="P:iron-sulfur cluster assembly"/>
    <property type="evidence" value="ECO:0007669"/>
    <property type="project" value="InterPro"/>
</dbReference>
<protein>
    <recommendedName>
        <fullName evidence="2">Complex 1 LYR protein domain-containing protein</fullName>
    </recommendedName>
</protein>
<organism evidence="3 4">
    <name type="scientific">Lentinus tigrinus ALCF2SS1-6</name>
    <dbReference type="NCBI Taxonomy" id="1328759"/>
    <lineage>
        <taxon>Eukaryota</taxon>
        <taxon>Fungi</taxon>
        <taxon>Dikarya</taxon>
        <taxon>Basidiomycota</taxon>
        <taxon>Agaricomycotina</taxon>
        <taxon>Agaricomycetes</taxon>
        <taxon>Polyporales</taxon>
        <taxon>Polyporaceae</taxon>
        <taxon>Lentinus</taxon>
    </lineage>
</organism>
<dbReference type="PANTHER" id="PTHR13166:SF7">
    <property type="entry name" value="LYR MOTIF-CONTAINING PROTEIN 4"/>
    <property type="match status" value="1"/>
</dbReference>
<dbReference type="OrthoDB" id="275715at2759"/>
<evidence type="ECO:0000313" key="4">
    <source>
        <dbReference type="Proteomes" id="UP000313359"/>
    </source>
</evidence>
<dbReference type="PANTHER" id="PTHR13166">
    <property type="entry name" value="PROTEIN C6ORF149"/>
    <property type="match status" value="1"/>
</dbReference>
<dbReference type="GO" id="GO:1990221">
    <property type="term" value="C:L-cysteine desulfurase complex"/>
    <property type="evidence" value="ECO:0007669"/>
    <property type="project" value="TreeGrafter"/>
</dbReference>
<dbReference type="Pfam" id="PF05347">
    <property type="entry name" value="Complex1_LYR"/>
    <property type="match status" value="1"/>
</dbReference>
<gene>
    <name evidence="3" type="ORF">L227DRAFT_510126</name>
</gene>
<dbReference type="InterPro" id="IPR045297">
    <property type="entry name" value="Complex1_LYR_LYRM4"/>
</dbReference>
<dbReference type="InterPro" id="IPR008011">
    <property type="entry name" value="Complex1_LYR_dom"/>
</dbReference>
<dbReference type="GO" id="GO:0005739">
    <property type="term" value="C:mitochondrion"/>
    <property type="evidence" value="ECO:0007669"/>
    <property type="project" value="TreeGrafter"/>
</dbReference>
<dbReference type="STRING" id="1328759.A0A5C2RWK4"/>
<comment type="similarity">
    <text evidence="1">Belongs to the complex I LYR family.</text>
</comment>
<evidence type="ECO:0000259" key="2">
    <source>
        <dbReference type="Pfam" id="PF05347"/>
    </source>
</evidence>
<dbReference type="CDD" id="cd20264">
    <property type="entry name" value="Complex1_LYR_LYRM4"/>
    <property type="match status" value="1"/>
</dbReference>
<dbReference type="EMBL" id="ML122296">
    <property type="protein sequence ID" value="RPD55340.1"/>
    <property type="molecule type" value="Genomic_DNA"/>
</dbReference>
<dbReference type="InterPro" id="IPR051522">
    <property type="entry name" value="ISC_assembly_LYR"/>
</dbReference>
<evidence type="ECO:0000313" key="3">
    <source>
        <dbReference type="EMBL" id="RPD55340.1"/>
    </source>
</evidence>
<accession>A0A5C2RWK4</accession>